<evidence type="ECO:0000256" key="9">
    <source>
        <dbReference type="ARBA" id="ARBA00022982"/>
    </source>
</evidence>
<keyword evidence="6 13" id="KW-0679">Respiratory chain</keyword>
<evidence type="ECO:0000313" key="18">
    <source>
        <dbReference type="Proteomes" id="UP000637423"/>
    </source>
</evidence>
<feature type="domain" description="Cytochrome oxidase subunit II copper A binding" evidence="15">
    <location>
        <begin position="83"/>
        <end position="195"/>
    </location>
</feature>
<evidence type="ECO:0000256" key="10">
    <source>
        <dbReference type="ARBA" id="ARBA00022989"/>
    </source>
</evidence>
<evidence type="ECO:0000313" key="17">
    <source>
        <dbReference type="EMBL" id="GGD00362.1"/>
    </source>
</evidence>
<reference evidence="17" key="2">
    <citation type="submission" date="2020-09" db="EMBL/GenBank/DDBJ databases">
        <authorList>
            <person name="Sun Q."/>
            <person name="Zhou Y."/>
        </authorList>
    </citation>
    <scope>NUCLEOTIDE SEQUENCE</scope>
    <source>
        <strain evidence="17">CGMCC 1.10998</strain>
    </source>
</reference>
<dbReference type="GO" id="GO:0042773">
    <property type="term" value="P:ATP synthesis coupled electron transport"/>
    <property type="evidence" value="ECO:0007669"/>
    <property type="project" value="TreeGrafter"/>
</dbReference>
<evidence type="ECO:0000256" key="1">
    <source>
        <dbReference type="ARBA" id="ARBA00004418"/>
    </source>
</evidence>
<dbReference type="GO" id="GO:0016682">
    <property type="term" value="F:oxidoreductase activity, acting on diphenols and related substances as donors, oxygen as acceptor"/>
    <property type="evidence" value="ECO:0007669"/>
    <property type="project" value="InterPro"/>
</dbReference>
<feature type="domain" description="Cytochrome oxidase subunit II transmembrane region profile" evidence="16">
    <location>
        <begin position="1"/>
        <end position="77"/>
    </location>
</feature>
<keyword evidence="4 13" id="KW-0813">Transport</keyword>
<evidence type="ECO:0000256" key="2">
    <source>
        <dbReference type="ARBA" id="ARBA00004651"/>
    </source>
</evidence>
<feature type="transmembrane region" description="Helical" evidence="14">
    <location>
        <begin position="6"/>
        <end position="28"/>
    </location>
</feature>
<evidence type="ECO:0000256" key="7">
    <source>
        <dbReference type="ARBA" id="ARBA00022692"/>
    </source>
</evidence>
<dbReference type="PIRSF" id="PIRSF000292">
    <property type="entry name" value="Ubi_od_II"/>
    <property type="match status" value="1"/>
</dbReference>
<dbReference type="PANTHER" id="PTHR22888:SF18">
    <property type="entry name" value="CYTOCHROME BO(3) UBIQUINOL OXIDASE SUBUNIT 2"/>
    <property type="match status" value="1"/>
</dbReference>
<keyword evidence="7 14" id="KW-0812">Transmembrane</keyword>
<keyword evidence="12 13" id="KW-0472">Membrane</keyword>
<dbReference type="InterPro" id="IPR034227">
    <property type="entry name" value="CuRO_UO_II"/>
</dbReference>
<keyword evidence="11 13" id="KW-0560">Oxidoreductase</keyword>
<dbReference type="InterPro" id="IPR008972">
    <property type="entry name" value="Cupredoxin"/>
</dbReference>
<gene>
    <name evidence="17" type="ORF">GCM10011396_54870</name>
</gene>
<dbReference type="InterPro" id="IPR006333">
    <property type="entry name" value="Cyt_o_ubiquinol_oxidase_su2"/>
</dbReference>
<evidence type="ECO:0000256" key="13">
    <source>
        <dbReference type="PIRNR" id="PIRNR000292"/>
    </source>
</evidence>
<evidence type="ECO:0000256" key="4">
    <source>
        <dbReference type="ARBA" id="ARBA00022448"/>
    </source>
</evidence>
<dbReference type="AlphaFoldDB" id="A0A916V147"/>
<dbReference type="PROSITE" id="PS50857">
    <property type="entry name" value="COX2_CUA"/>
    <property type="match status" value="1"/>
</dbReference>
<dbReference type="CDD" id="cd04212">
    <property type="entry name" value="CuRO_UO_II"/>
    <property type="match status" value="1"/>
</dbReference>
<evidence type="ECO:0000256" key="11">
    <source>
        <dbReference type="ARBA" id="ARBA00023002"/>
    </source>
</evidence>
<keyword evidence="5 13" id="KW-1003">Cell membrane</keyword>
<comment type="similarity">
    <text evidence="3 13">Belongs to the cytochrome c oxidase subunit 2 family.</text>
</comment>
<evidence type="ECO:0000256" key="3">
    <source>
        <dbReference type="ARBA" id="ARBA00007866"/>
    </source>
</evidence>
<dbReference type="InterPro" id="IPR045187">
    <property type="entry name" value="CcO_II"/>
</dbReference>
<dbReference type="Gene3D" id="2.60.40.420">
    <property type="entry name" value="Cupredoxins - blue copper proteins"/>
    <property type="match status" value="1"/>
</dbReference>
<dbReference type="PANTHER" id="PTHR22888">
    <property type="entry name" value="CYTOCHROME C OXIDASE, SUBUNIT II"/>
    <property type="match status" value="1"/>
</dbReference>
<organism evidence="17 18">
    <name type="scientific">Undibacterium terreum</name>
    <dbReference type="NCBI Taxonomy" id="1224302"/>
    <lineage>
        <taxon>Bacteria</taxon>
        <taxon>Pseudomonadati</taxon>
        <taxon>Pseudomonadota</taxon>
        <taxon>Betaproteobacteria</taxon>
        <taxon>Burkholderiales</taxon>
        <taxon>Oxalobacteraceae</taxon>
        <taxon>Undibacterium</taxon>
    </lineage>
</organism>
<dbReference type="GO" id="GO:0004129">
    <property type="term" value="F:cytochrome-c oxidase activity"/>
    <property type="evidence" value="ECO:0007669"/>
    <property type="project" value="UniProtKB-UniRule"/>
</dbReference>
<feature type="transmembrane region" description="Helical" evidence="14">
    <location>
        <begin position="49"/>
        <end position="70"/>
    </location>
</feature>
<reference evidence="17" key="1">
    <citation type="journal article" date="2014" name="Int. J. Syst. Evol. Microbiol.">
        <title>Complete genome sequence of Corynebacterium casei LMG S-19264T (=DSM 44701T), isolated from a smear-ripened cheese.</title>
        <authorList>
            <consortium name="US DOE Joint Genome Institute (JGI-PGF)"/>
            <person name="Walter F."/>
            <person name="Albersmeier A."/>
            <person name="Kalinowski J."/>
            <person name="Ruckert C."/>
        </authorList>
    </citation>
    <scope>NUCLEOTIDE SEQUENCE</scope>
    <source>
        <strain evidence="17">CGMCC 1.10998</strain>
    </source>
</reference>
<evidence type="ECO:0000256" key="8">
    <source>
        <dbReference type="ARBA" id="ARBA00022729"/>
    </source>
</evidence>
<comment type="subcellular location">
    <subcellularLocation>
        <location evidence="2">Cell membrane</location>
        <topology evidence="2">Multi-pass membrane protein</topology>
    </subcellularLocation>
    <subcellularLocation>
        <location evidence="1">Periplasm</location>
    </subcellularLocation>
</comment>
<dbReference type="NCBIfam" id="TIGR01433">
    <property type="entry name" value="CyoA"/>
    <property type="match status" value="1"/>
</dbReference>
<dbReference type="InterPro" id="IPR002429">
    <property type="entry name" value="CcO_II-like_C"/>
</dbReference>
<dbReference type="SUPFAM" id="SSF81464">
    <property type="entry name" value="Cytochrome c oxidase subunit II-like, transmembrane region"/>
    <property type="match status" value="1"/>
</dbReference>
<dbReference type="EMBL" id="BMED01000009">
    <property type="protein sequence ID" value="GGD00362.1"/>
    <property type="molecule type" value="Genomic_DNA"/>
</dbReference>
<protein>
    <recommendedName>
        <fullName evidence="13">Ubiquinol oxidase subunit 2</fullName>
    </recommendedName>
</protein>
<keyword evidence="9 13" id="KW-0249">Electron transport</keyword>
<keyword evidence="10 14" id="KW-1133">Transmembrane helix</keyword>
<dbReference type="Gene3D" id="1.10.287.90">
    <property type="match status" value="1"/>
</dbReference>
<sequence length="265" mass="29086">MLLLEALITMLVVVVPVIVLALVYFWWFRSTNNKAIYRPDWEYSGRIEFSIWMVPLLVVLFLSAIAWTGAHDLDPYQPIASEQKPLNVQVVSMDWKWLFIYPDLGIASVNELAVPVGVPVNFKLTSATVMNSFFIPSVGGQIYTMAGMQTSLSLQVTDLGTYEGFSAQFSGDGFSDMHFPVLATNQAGFEAWVAKLKSGGGSLGPREYTRLASSHKTSGIEHFASVDGDIFGYAMLLSVDSVAVSRECGQKPAMAIDGMVLGKEY</sequence>
<dbReference type="InterPro" id="IPR011759">
    <property type="entry name" value="Cyt_c_oxidase_su2_TM_dom"/>
</dbReference>
<evidence type="ECO:0000256" key="12">
    <source>
        <dbReference type="ARBA" id="ARBA00023136"/>
    </source>
</evidence>
<dbReference type="GO" id="GO:0042597">
    <property type="term" value="C:periplasmic space"/>
    <property type="evidence" value="ECO:0007669"/>
    <property type="project" value="UniProtKB-SubCell"/>
</dbReference>
<dbReference type="Proteomes" id="UP000637423">
    <property type="component" value="Unassembled WGS sequence"/>
</dbReference>
<name>A0A916V147_9BURK</name>
<comment type="caution">
    <text evidence="17">The sequence shown here is derived from an EMBL/GenBank/DDBJ whole genome shotgun (WGS) entry which is preliminary data.</text>
</comment>
<evidence type="ECO:0000259" key="16">
    <source>
        <dbReference type="PROSITE" id="PS50999"/>
    </source>
</evidence>
<keyword evidence="8" id="KW-0732">Signal</keyword>
<dbReference type="GO" id="GO:0005886">
    <property type="term" value="C:plasma membrane"/>
    <property type="evidence" value="ECO:0007669"/>
    <property type="project" value="UniProtKB-SubCell"/>
</dbReference>
<accession>A0A916V147</accession>
<dbReference type="GO" id="GO:0005507">
    <property type="term" value="F:copper ion binding"/>
    <property type="evidence" value="ECO:0007669"/>
    <property type="project" value="InterPro"/>
</dbReference>
<evidence type="ECO:0000256" key="6">
    <source>
        <dbReference type="ARBA" id="ARBA00022660"/>
    </source>
</evidence>
<dbReference type="SUPFAM" id="SSF49503">
    <property type="entry name" value="Cupredoxins"/>
    <property type="match status" value="1"/>
</dbReference>
<evidence type="ECO:0000256" key="5">
    <source>
        <dbReference type="ARBA" id="ARBA00022475"/>
    </source>
</evidence>
<keyword evidence="18" id="KW-1185">Reference proteome</keyword>
<dbReference type="PROSITE" id="PS50999">
    <property type="entry name" value="COX2_TM"/>
    <property type="match status" value="1"/>
</dbReference>
<evidence type="ECO:0000256" key="14">
    <source>
        <dbReference type="SAM" id="Phobius"/>
    </source>
</evidence>
<proteinExistence type="inferred from homology"/>
<evidence type="ECO:0000259" key="15">
    <source>
        <dbReference type="PROSITE" id="PS50857"/>
    </source>
</evidence>
<dbReference type="InterPro" id="IPR036257">
    <property type="entry name" value="Cyt_c_oxidase_su2_TM_sf"/>
</dbReference>